<keyword evidence="2 3" id="KW-0378">Hydrolase</keyword>
<sequence>MLDEVRVVAFDVFGTAVDWHTGITTEVGEVFAHREVDLDPAAFADSWRERYLPSMARVNDGEREWAYLDALHRESLDALLTEHGVADVVDEADRVRLVRAWHRLPAWPDSEQLLTRLRRRYTVVALSNGGFGLLVELAKTAGLPFDAIVSAELARSYKPAAGPYLTTARLLDVAPHEVLLVAAHGWDLDGARAAGLRTAFLERPAEKGPHREADRAADTTCDLAATSAADLATRLGC</sequence>
<evidence type="ECO:0000313" key="3">
    <source>
        <dbReference type="EMBL" id="MBB5070559.1"/>
    </source>
</evidence>
<dbReference type="InterPro" id="IPR051540">
    <property type="entry name" value="S-2-haloacid_dehalogenase"/>
</dbReference>
<dbReference type="Proteomes" id="UP000580474">
    <property type="component" value="Unassembled WGS sequence"/>
</dbReference>
<protein>
    <submittedName>
        <fullName evidence="3">2-haloacid dehalogenase</fullName>
        <ecNumber evidence="3">3.8.1.2</ecNumber>
    </submittedName>
</protein>
<keyword evidence="4" id="KW-1185">Reference proteome</keyword>
<dbReference type="GO" id="GO:0018784">
    <property type="term" value="F:(S)-2-haloacid dehalogenase activity"/>
    <property type="evidence" value="ECO:0007669"/>
    <property type="project" value="UniProtKB-EC"/>
</dbReference>
<evidence type="ECO:0000256" key="2">
    <source>
        <dbReference type="ARBA" id="ARBA00022801"/>
    </source>
</evidence>
<dbReference type="InterPro" id="IPR023198">
    <property type="entry name" value="PGP-like_dom2"/>
</dbReference>
<comment type="caution">
    <text evidence="3">The sequence shown here is derived from an EMBL/GenBank/DDBJ whole genome shotgun (WGS) entry which is preliminary data.</text>
</comment>
<dbReference type="PANTHER" id="PTHR43316">
    <property type="entry name" value="HYDROLASE, HALOACID DELAHOGENASE-RELATED"/>
    <property type="match status" value="1"/>
</dbReference>
<comment type="similarity">
    <text evidence="1">Belongs to the HAD-like hydrolase superfamily. S-2-haloalkanoic acid dehalogenase family.</text>
</comment>
<dbReference type="NCBIfam" id="TIGR01428">
    <property type="entry name" value="HAD_type_II"/>
    <property type="match status" value="1"/>
</dbReference>
<evidence type="ECO:0000256" key="1">
    <source>
        <dbReference type="ARBA" id="ARBA00008106"/>
    </source>
</evidence>
<dbReference type="EMBL" id="JACHIV010000001">
    <property type="protein sequence ID" value="MBB5070559.1"/>
    <property type="molecule type" value="Genomic_DNA"/>
</dbReference>
<dbReference type="InterPro" id="IPR023214">
    <property type="entry name" value="HAD_sf"/>
</dbReference>
<dbReference type="AlphaFoldDB" id="A0A840NMQ5"/>
<dbReference type="InterPro" id="IPR006439">
    <property type="entry name" value="HAD-SF_hydro_IA"/>
</dbReference>
<dbReference type="SFLD" id="SFLDG01129">
    <property type="entry name" value="C1.5:_HAD__Beta-PGM__Phosphata"/>
    <property type="match status" value="1"/>
</dbReference>
<gene>
    <name evidence="3" type="ORF">BJ969_003647</name>
</gene>
<dbReference type="EC" id="3.8.1.2" evidence="3"/>
<dbReference type="Gene3D" id="3.40.50.1000">
    <property type="entry name" value="HAD superfamily/HAD-like"/>
    <property type="match status" value="1"/>
</dbReference>
<dbReference type="PRINTS" id="PR00413">
    <property type="entry name" value="HADHALOGNASE"/>
</dbReference>
<dbReference type="Gene3D" id="1.10.150.240">
    <property type="entry name" value="Putative phosphatase, domain 2"/>
    <property type="match status" value="1"/>
</dbReference>
<dbReference type="SFLD" id="SFLDS00003">
    <property type="entry name" value="Haloacid_Dehalogenase"/>
    <property type="match status" value="1"/>
</dbReference>
<organism evidence="3 4">
    <name type="scientific">Saccharopolyspora gloriosae</name>
    <dbReference type="NCBI Taxonomy" id="455344"/>
    <lineage>
        <taxon>Bacteria</taxon>
        <taxon>Bacillati</taxon>
        <taxon>Actinomycetota</taxon>
        <taxon>Actinomycetes</taxon>
        <taxon>Pseudonocardiales</taxon>
        <taxon>Pseudonocardiaceae</taxon>
        <taxon>Saccharopolyspora</taxon>
    </lineage>
</organism>
<dbReference type="CDD" id="cd02588">
    <property type="entry name" value="HAD_L2-DEX"/>
    <property type="match status" value="1"/>
</dbReference>
<proteinExistence type="inferred from homology"/>
<dbReference type="RefSeq" id="WP_184480236.1">
    <property type="nucleotide sequence ID" value="NZ_JACHIV010000001.1"/>
</dbReference>
<accession>A0A840NMQ5</accession>
<reference evidence="3 4" key="1">
    <citation type="submission" date="2020-08" db="EMBL/GenBank/DDBJ databases">
        <title>Sequencing the genomes of 1000 actinobacteria strains.</title>
        <authorList>
            <person name="Klenk H.-P."/>
        </authorList>
    </citation>
    <scope>NUCLEOTIDE SEQUENCE [LARGE SCALE GENOMIC DNA]</scope>
    <source>
        <strain evidence="3 4">DSM 45582</strain>
    </source>
</reference>
<evidence type="ECO:0000313" key="4">
    <source>
        <dbReference type="Proteomes" id="UP000580474"/>
    </source>
</evidence>
<dbReference type="NCBIfam" id="TIGR01493">
    <property type="entry name" value="HAD-SF-IA-v2"/>
    <property type="match status" value="1"/>
</dbReference>
<dbReference type="InterPro" id="IPR036412">
    <property type="entry name" value="HAD-like_sf"/>
</dbReference>
<dbReference type="Pfam" id="PF00702">
    <property type="entry name" value="Hydrolase"/>
    <property type="match status" value="1"/>
</dbReference>
<dbReference type="InterPro" id="IPR006328">
    <property type="entry name" value="2-HAD"/>
</dbReference>
<dbReference type="SUPFAM" id="SSF56784">
    <property type="entry name" value="HAD-like"/>
    <property type="match status" value="1"/>
</dbReference>
<name>A0A840NMQ5_9PSEU</name>
<dbReference type="PANTHER" id="PTHR43316:SF3">
    <property type="entry name" value="HALOACID DEHALOGENASE, TYPE II (AFU_ORTHOLOGUE AFUA_2G07750)-RELATED"/>
    <property type="match status" value="1"/>
</dbReference>